<dbReference type="Proteomes" id="UP000238413">
    <property type="component" value="Chromosome"/>
</dbReference>
<evidence type="ECO:0000256" key="1">
    <source>
        <dbReference type="SAM" id="Phobius"/>
    </source>
</evidence>
<feature type="transmembrane region" description="Helical" evidence="1">
    <location>
        <begin position="12"/>
        <end position="33"/>
    </location>
</feature>
<evidence type="ECO:0000313" key="2">
    <source>
        <dbReference type="EMBL" id="AVH57535.1"/>
    </source>
</evidence>
<protein>
    <submittedName>
        <fullName evidence="2">Uncharacterized protein</fullName>
    </submittedName>
</protein>
<proteinExistence type="predicted"/>
<sequence>MGVGHGRLLWLLYFAAVQQGATVVLLFGLERIWQQSGHWLGMGGWRVGVGRRVVQATWFFTVGAVIAWLVAASHDFEGTICYGGDASGLVCDGVGFEGETVLWLAPVVIVACAAIRAIARRVVLRAIAADVSGMHLGPTVYRMISPSGPVEAFDLSGRPSPARITARGEALVAMLTRKHMAGPGSAWFEPTSPLVFELDSGDIHVIPLQHIMAVERYEGDEPCKADEQILKITLGSASSLMSVIVFAKLAEQDKWLDLGAKSD</sequence>
<dbReference type="EMBL" id="CP026652">
    <property type="protein sequence ID" value="AVH57535.1"/>
    <property type="molecule type" value="Genomic_DNA"/>
</dbReference>
<keyword evidence="1" id="KW-1133">Transmembrane helix</keyword>
<keyword evidence="1" id="KW-0812">Transmembrane</keyword>
<accession>A0ABN5I3I0</accession>
<gene>
    <name evidence="2" type="ORF">C4B68_19130</name>
</gene>
<organism evidence="2 3">
    <name type="scientific">Streptomyces dengpaensis</name>
    <dbReference type="NCBI Taxonomy" id="2049881"/>
    <lineage>
        <taxon>Bacteria</taxon>
        <taxon>Bacillati</taxon>
        <taxon>Actinomycetota</taxon>
        <taxon>Actinomycetes</taxon>
        <taxon>Kitasatosporales</taxon>
        <taxon>Streptomycetaceae</taxon>
        <taxon>Streptomyces</taxon>
    </lineage>
</organism>
<name>A0ABN5I3I0_9ACTN</name>
<feature type="transmembrane region" description="Helical" evidence="1">
    <location>
        <begin position="101"/>
        <end position="119"/>
    </location>
</feature>
<keyword evidence="1" id="KW-0472">Membrane</keyword>
<feature type="transmembrane region" description="Helical" evidence="1">
    <location>
        <begin position="53"/>
        <end position="71"/>
    </location>
</feature>
<evidence type="ECO:0000313" key="3">
    <source>
        <dbReference type="Proteomes" id="UP000238413"/>
    </source>
</evidence>
<reference evidence="2 3" key="1">
    <citation type="submission" date="2018-02" db="EMBL/GenBank/DDBJ databases">
        <title>Complete genome sequence of Streptomyces dengpaensis, the producer of angucyclines.</title>
        <authorList>
            <person name="Yumei L."/>
        </authorList>
    </citation>
    <scope>NUCLEOTIDE SEQUENCE [LARGE SCALE GENOMIC DNA]</scope>
    <source>
        <strain evidence="2 3">XZHG99</strain>
    </source>
</reference>
<keyword evidence="3" id="KW-1185">Reference proteome</keyword>